<evidence type="ECO:0000313" key="10">
    <source>
        <dbReference type="Proteomes" id="UP000655225"/>
    </source>
</evidence>
<dbReference type="GO" id="GO:2000032">
    <property type="term" value="P:regulation of secondary shoot formation"/>
    <property type="evidence" value="ECO:0007669"/>
    <property type="project" value="TreeGrafter"/>
</dbReference>
<keyword evidence="2" id="KW-0805">Transcription regulation</keyword>
<proteinExistence type="predicted"/>
<reference evidence="9 10" key="1">
    <citation type="submission" date="2020-04" db="EMBL/GenBank/DDBJ databases">
        <title>Plant Genome Project.</title>
        <authorList>
            <person name="Zhang R.-G."/>
        </authorList>
    </citation>
    <scope>NUCLEOTIDE SEQUENCE [LARGE SCALE GENOMIC DNA]</scope>
    <source>
        <strain evidence="9">YNK0</strain>
        <tissue evidence="9">Leaf</tissue>
    </source>
</reference>
<comment type="subcellular location">
    <subcellularLocation>
        <location evidence="1">Nucleus</location>
    </subcellularLocation>
</comment>
<evidence type="ECO:0000259" key="8">
    <source>
        <dbReference type="PROSITE" id="PS51370"/>
    </source>
</evidence>
<sequence length="416" mass="46992">MFPSSNNSCNPFLYIDQTMFGIPYISEDNPHSKQEEHPFSFLHIPPSPLDPDDYDDGLLQHHLELLMANLLPQQQLLTANPTAAETVHNMVAATTNNDVIEFKPNYDGPSSFIQTKKEVQHKSKLTKHIPRKRSTKRDRHSKIDTAQGLRDRRVRLSVKIARKFFDLQDMLGFDKASKTVEWLLKESKAEIKELAIGLPQMKHSCSGGAKIVSSTSECEVVSGIRKNAKNGHQKGILSKGKSLAGNSQEKKFKQSRKVAFHPLARECRTKARARARERTSAKMWSRKLENSTQYPDGSPHNLDLLEFSSTFKTGEELGLHNHDVKPSFKVVVEVEEPWSNLPEYQSPVKHVDEEHFMILSNPSPSSIFNYQHIIATSEGVSCNNNNFPDLLKIGSSMALEHTLTRDDQQALIGNFL</sequence>
<dbReference type="OrthoDB" id="1896834at2759"/>
<accession>A0A834YMZ6</accession>
<dbReference type="GO" id="GO:0003700">
    <property type="term" value="F:DNA-binding transcription factor activity"/>
    <property type="evidence" value="ECO:0007669"/>
    <property type="project" value="InterPro"/>
</dbReference>
<organism evidence="9 10">
    <name type="scientific">Tetracentron sinense</name>
    <name type="common">Spur-leaf</name>
    <dbReference type="NCBI Taxonomy" id="13715"/>
    <lineage>
        <taxon>Eukaryota</taxon>
        <taxon>Viridiplantae</taxon>
        <taxon>Streptophyta</taxon>
        <taxon>Embryophyta</taxon>
        <taxon>Tracheophyta</taxon>
        <taxon>Spermatophyta</taxon>
        <taxon>Magnoliopsida</taxon>
        <taxon>Trochodendrales</taxon>
        <taxon>Trochodendraceae</taxon>
        <taxon>Tetracentron</taxon>
    </lineage>
</organism>
<evidence type="ECO:0000256" key="5">
    <source>
        <dbReference type="ARBA" id="ARBA00023242"/>
    </source>
</evidence>
<feature type="domain" description="R" evidence="8">
    <location>
        <begin position="265"/>
        <end position="282"/>
    </location>
</feature>
<protein>
    <submittedName>
        <fullName evidence="9">Uncharacterized protein</fullName>
    </submittedName>
</protein>
<dbReference type="PANTHER" id="PTHR31072:SF93">
    <property type="entry name" value="TRANSCRIPTION FACTOR TCP24"/>
    <property type="match status" value="1"/>
</dbReference>
<dbReference type="AlphaFoldDB" id="A0A834YMZ6"/>
<dbReference type="InterPro" id="IPR005333">
    <property type="entry name" value="Transcription_factor_TCP"/>
</dbReference>
<dbReference type="InterPro" id="IPR017887">
    <property type="entry name" value="TF_TCP_subgr"/>
</dbReference>
<dbReference type="Proteomes" id="UP000655225">
    <property type="component" value="Unassembled WGS sequence"/>
</dbReference>
<dbReference type="GO" id="GO:0043565">
    <property type="term" value="F:sequence-specific DNA binding"/>
    <property type="evidence" value="ECO:0007669"/>
    <property type="project" value="TreeGrafter"/>
</dbReference>
<dbReference type="Pfam" id="PF03634">
    <property type="entry name" value="TCP"/>
    <property type="match status" value="1"/>
</dbReference>
<dbReference type="EMBL" id="JABCRI010000018">
    <property type="protein sequence ID" value="KAF8389805.1"/>
    <property type="molecule type" value="Genomic_DNA"/>
</dbReference>
<feature type="domain" description="TCP" evidence="7">
    <location>
        <begin position="136"/>
        <end position="194"/>
    </location>
</feature>
<comment type="caution">
    <text evidence="9">The sequence shown here is derived from an EMBL/GenBank/DDBJ whole genome shotgun (WGS) entry which is preliminary data.</text>
</comment>
<dbReference type="InterPro" id="IPR017888">
    <property type="entry name" value="CYC/TB1_R_domain"/>
</dbReference>
<evidence type="ECO:0000259" key="7">
    <source>
        <dbReference type="PROSITE" id="PS51369"/>
    </source>
</evidence>
<evidence type="ECO:0000256" key="3">
    <source>
        <dbReference type="ARBA" id="ARBA00023125"/>
    </source>
</evidence>
<keyword evidence="5" id="KW-0539">Nucleus</keyword>
<keyword evidence="3" id="KW-0238">DNA-binding</keyword>
<evidence type="ECO:0000256" key="4">
    <source>
        <dbReference type="ARBA" id="ARBA00023163"/>
    </source>
</evidence>
<name>A0A834YMZ6_TETSI</name>
<evidence type="ECO:0000256" key="6">
    <source>
        <dbReference type="SAM" id="MobiDB-lite"/>
    </source>
</evidence>
<dbReference type="OMA" id="HHLELLM"/>
<dbReference type="PROSITE" id="PS51369">
    <property type="entry name" value="TCP"/>
    <property type="match status" value="1"/>
</dbReference>
<evidence type="ECO:0000313" key="9">
    <source>
        <dbReference type="EMBL" id="KAF8389805.1"/>
    </source>
</evidence>
<dbReference type="PROSITE" id="PS51370">
    <property type="entry name" value="R"/>
    <property type="match status" value="1"/>
</dbReference>
<keyword evidence="10" id="KW-1185">Reference proteome</keyword>
<evidence type="ECO:0000256" key="2">
    <source>
        <dbReference type="ARBA" id="ARBA00023015"/>
    </source>
</evidence>
<dbReference type="GO" id="GO:0005634">
    <property type="term" value="C:nucleus"/>
    <property type="evidence" value="ECO:0007669"/>
    <property type="project" value="UniProtKB-SubCell"/>
</dbReference>
<keyword evidence="4" id="KW-0804">Transcription</keyword>
<gene>
    <name evidence="9" type="ORF">HHK36_024324</name>
</gene>
<feature type="region of interest" description="Disordered" evidence="6">
    <location>
        <begin position="278"/>
        <end position="299"/>
    </location>
</feature>
<dbReference type="PANTHER" id="PTHR31072">
    <property type="entry name" value="TRANSCRIPTION FACTOR TCP4-RELATED"/>
    <property type="match status" value="1"/>
</dbReference>
<evidence type="ECO:0000256" key="1">
    <source>
        <dbReference type="ARBA" id="ARBA00004123"/>
    </source>
</evidence>